<organism evidence="1 2">
    <name type="scientific">Ditylenchus dipsaci</name>
    <dbReference type="NCBI Taxonomy" id="166011"/>
    <lineage>
        <taxon>Eukaryota</taxon>
        <taxon>Metazoa</taxon>
        <taxon>Ecdysozoa</taxon>
        <taxon>Nematoda</taxon>
        <taxon>Chromadorea</taxon>
        <taxon>Rhabditida</taxon>
        <taxon>Tylenchina</taxon>
        <taxon>Tylenchomorpha</taxon>
        <taxon>Sphaerularioidea</taxon>
        <taxon>Anguinidae</taxon>
        <taxon>Anguininae</taxon>
        <taxon>Ditylenchus</taxon>
    </lineage>
</organism>
<accession>A0A915DSM5</accession>
<dbReference type="Proteomes" id="UP000887574">
    <property type="component" value="Unplaced"/>
</dbReference>
<dbReference type="AlphaFoldDB" id="A0A915DSM5"/>
<keyword evidence="1" id="KW-1185">Reference proteome</keyword>
<sequence length="248" mass="28593">MVGMEKSVFDILIKQMPGLPRTSAEMGMRWHFRSRSSALRSAVDSICASCPHLCSCCVRLAQPSMESSYKFVLRRLLELRPKLSPTSIALDFEKAETNAFKKVFPADEKSKKKAIEPRTCFFHKQQALYRNVCTKGYKDLYDTDQEFRKQVNLMSAIAFVPVVDVEAAFDWLRYDHAIWNLRSLIETDEPTTSNGIESFNGQMLRTLAASHPTIWKLIEGLRLELKMAEQKMRAYRTGENTPWFCFEI</sequence>
<evidence type="ECO:0000313" key="1">
    <source>
        <dbReference type="Proteomes" id="UP000887574"/>
    </source>
</evidence>
<proteinExistence type="predicted"/>
<reference evidence="2" key="1">
    <citation type="submission" date="2022-11" db="UniProtKB">
        <authorList>
            <consortium name="WormBaseParasite"/>
        </authorList>
    </citation>
    <scope>IDENTIFICATION</scope>
</reference>
<dbReference type="WBParaSite" id="jg22500">
    <property type="protein sequence ID" value="jg22500"/>
    <property type="gene ID" value="jg22500"/>
</dbReference>
<evidence type="ECO:0000313" key="2">
    <source>
        <dbReference type="WBParaSite" id="jg22500"/>
    </source>
</evidence>
<protein>
    <submittedName>
        <fullName evidence="2">MULE transposase domain-containing protein</fullName>
    </submittedName>
</protein>
<name>A0A915DSM5_9BILA</name>